<dbReference type="InterPro" id="IPR011990">
    <property type="entry name" value="TPR-like_helical_dom_sf"/>
</dbReference>
<dbReference type="EMBL" id="CM001224">
    <property type="protein sequence ID" value="KEH18274.1"/>
    <property type="molecule type" value="Genomic_DNA"/>
</dbReference>
<reference evidence="2 5" key="2">
    <citation type="journal article" date="2014" name="BMC Genomics">
        <title>An improved genome release (version Mt4.0) for the model legume Medicago truncatula.</title>
        <authorList>
            <person name="Tang H."/>
            <person name="Krishnakumar V."/>
            <person name="Bidwell S."/>
            <person name="Rosen B."/>
            <person name="Chan A."/>
            <person name="Zhou S."/>
            <person name="Gentzbittel L."/>
            <person name="Childs K.L."/>
            <person name="Yandell M."/>
            <person name="Gundlach H."/>
            <person name="Mayer K.F."/>
            <person name="Schwartz D.C."/>
            <person name="Town C.D."/>
        </authorList>
    </citation>
    <scope>GENOME REANNOTATION</scope>
    <source>
        <strain evidence="2">A17</strain>
        <strain evidence="4 5">cv. Jemalong A17</strain>
    </source>
</reference>
<dbReference type="STRING" id="3880.A0A072TL94"/>
<dbReference type="Proteomes" id="UP000265566">
    <property type="component" value="Chromosome 8"/>
</dbReference>
<dbReference type="AlphaFoldDB" id="A0A072TL94"/>
<dbReference type="EMBL" id="PSQE01000008">
    <property type="protein sequence ID" value="RHN39219.1"/>
    <property type="molecule type" value="Genomic_DNA"/>
</dbReference>
<dbReference type="Gene3D" id="1.25.40.10">
    <property type="entry name" value="Tetratricopeptide repeat domain"/>
    <property type="match status" value="1"/>
</dbReference>
<dbReference type="InterPro" id="IPR046960">
    <property type="entry name" value="PPR_At4g14850-like_plant"/>
</dbReference>
<dbReference type="Proteomes" id="UP000002051">
    <property type="component" value="Chromosome 8"/>
</dbReference>
<dbReference type="GO" id="GO:0003723">
    <property type="term" value="F:RNA binding"/>
    <property type="evidence" value="ECO:0007669"/>
    <property type="project" value="InterPro"/>
</dbReference>
<reference evidence="6" key="4">
    <citation type="journal article" date="2018" name="Nat. Plants">
        <title>Whole-genome landscape of Medicago truncatula symbiotic genes.</title>
        <authorList>
            <person name="Pecrix Y."/>
            <person name="Staton S.E."/>
            <person name="Sallet E."/>
            <person name="Lelandais-Briere C."/>
            <person name="Moreau S."/>
            <person name="Carrere S."/>
            <person name="Blein T."/>
            <person name="Jardinaud M.F."/>
            <person name="Latrasse D."/>
            <person name="Zouine M."/>
            <person name="Zahm M."/>
            <person name="Kreplak J."/>
            <person name="Mayjonade B."/>
            <person name="Satge C."/>
            <person name="Perez M."/>
            <person name="Cauet S."/>
            <person name="Marande W."/>
            <person name="Chantry-Darmon C."/>
            <person name="Lopez-Roques C."/>
            <person name="Bouchez O."/>
            <person name="Berard A."/>
            <person name="Debelle F."/>
            <person name="Munos S."/>
            <person name="Bendahmane A."/>
            <person name="Berges H."/>
            <person name="Niebel A."/>
            <person name="Buitink J."/>
            <person name="Frugier F."/>
            <person name="Benhamed M."/>
            <person name="Crespi M."/>
            <person name="Gouzy J."/>
            <person name="Gamas P."/>
        </authorList>
    </citation>
    <scope>NUCLEOTIDE SEQUENCE [LARGE SCALE GENOMIC DNA]</scope>
    <source>
        <strain evidence="6">cv. Jemalong A17</strain>
    </source>
</reference>
<accession>A0A072TL94</accession>
<organism evidence="2 5">
    <name type="scientific">Medicago truncatula</name>
    <name type="common">Barrel medic</name>
    <name type="synonym">Medicago tribuloides</name>
    <dbReference type="NCBI Taxonomy" id="3880"/>
    <lineage>
        <taxon>Eukaryota</taxon>
        <taxon>Viridiplantae</taxon>
        <taxon>Streptophyta</taxon>
        <taxon>Embryophyta</taxon>
        <taxon>Tracheophyta</taxon>
        <taxon>Spermatophyta</taxon>
        <taxon>Magnoliopsida</taxon>
        <taxon>eudicotyledons</taxon>
        <taxon>Gunneridae</taxon>
        <taxon>Pentapetalae</taxon>
        <taxon>rosids</taxon>
        <taxon>fabids</taxon>
        <taxon>Fabales</taxon>
        <taxon>Fabaceae</taxon>
        <taxon>Papilionoideae</taxon>
        <taxon>50 kb inversion clade</taxon>
        <taxon>NPAAA clade</taxon>
        <taxon>Hologalegina</taxon>
        <taxon>IRL clade</taxon>
        <taxon>Trifolieae</taxon>
        <taxon>Medicago</taxon>
    </lineage>
</organism>
<keyword evidence="5" id="KW-1185">Reference proteome</keyword>
<proteinExistence type="predicted"/>
<dbReference type="KEGG" id="mtr:25500387"/>
<dbReference type="Pfam" id="PF01535">
    <property type="entry name" value="PPR"/>
    <property type="match status" value="2"/>
</dbReference>
<dbReference type="PANTHER" id="PTHR47926">
    <property type="entry name" value="PENTATRICOPEPTIDE REPEAT-CONTAINING PROTEIN"/>
    <property type="match status" value="1"/>
</dbReference>
<dbReference type="EnsemblPlants" id="KEH18274">
    <property type="protein sequence ID" value="KEH18274"/>
    <property type="gene ID" value="MTR_8g015530"/>
</dbReference>
<evidence type="ECO:0000313" key="3">
    <source>
        <dbReference type="EMBL" id="RHN39219.1"/>
    </source>
</evidence>
<sequence>MSIYPSLIYVCVRVNSLGRLSVVLADYCEKKSLNLHVDYEELSLRTKVLRGEKVERSVAAIAGKHFLTINNFMRAFNMVKHDEFVLALFNSVGFRGLAPDESTLDELISSACCSGLSVLSSAKCIHAVVVKHTFFNPTVKLSNSLMRMYFICGDIDAAIQLFHSLPEKNLGSWNRYLTGLAHSGFVVQWVKALDDMLLANFKPNPATFLAIFTACCHSVEVDLGMRFYKLMSKYDITPTLKHNGVIIDMLSRAGRFNMALDFIGKMGFPANDIISVQWCQVAQ</sequence>
<dbReference type="Gramene" id="rna45223">
    <property type="protein sequence ID" value="RHN39219.1"/>
    <property type="gene ID" value="gene45223"/>
</dbReference>
<keyword evidence="1" id="KW-0677">Repeat</keyword>
<evidence type="ECO:0000313" key="4">
    <source>
        <dbReference type="EnsemblPlants" id="KEH18274"/>
    </source>
</evidence>
<dbReference type="HOGENOM" id="CLU_984740_0_0_1"/>
<evidence type="ECO:0000256" key="1">
    <source>
        <dbReference type="ARBA" id="ARBA00022737"/>
    </source>
</evidence>
<dbReference type="GO" id="GO:0009451">
    <property type="term" value="P:RNA modification"/>
    <property type="evidence" value="ECO:0000318"/>
    <property type="project" value="GO_Central"/>
</dbReference>
<reference evidence="4" key="3">
    <citation type="submission" date="2015-04" db="UniProtKB">
        <authorList>
            <consortium name="EnsemblPlants"/>
        </authorList>
    </citation>
    <scope>IDENTIFICATION</scope>
    <source>
        <strain evidence="4">cv. Jemalong A17</strain>
    </source>
</reference>
<reference evidence="3" key="5">
    <citation type="journal article" date="2018" name="Nat. Plants">
        <title>Whole-genome landscape of Medicago truncatula symbiotic genes.</title>
        <authorList>
            <person name="Pecrix Y."/>
            <person name="Gamas P."/>
            <person name="Carrere S."/>
        </authorList>
    </citation>
    <scope>NUCLEOTIDE SEQUENCE</scope>
    <source>
        <tissue evidence="3">Leaves</tissue>
    </source>
</reference>
<dbReference type="OrthoDB" id="10653381at2759"/>
<name>A0A072TL94_MEDTR</name>
<evidence type="ECO:0000313" key="6">
    <source>
        <dbReference type="Proteomes" id="UP000265566"/>
    </source>
</evidence>
<protein>
    <submittedName>
        <fullName evidence="2">PPR repeat protein</fullName>
    </submittedName>
    <submittedName>
        <fullName evidence="3">Putative pentatricopeptide</fullName>
    </submittedName>
</protein>
<evidence type="ECO:0000313" key="5">
    <source>
        <dbReference type="Proteomes" id="UP000002051"/>
    </source>
</evidence>
<reference evidence="2 5" key="1">
    <citation type="journal article" date="2011" name="Nature">
        <title>The Medicago genome provides insight into the evolution of rhizobial symbioses.</title>
        <authorList>
            <person name="Young N.D."/>
            <person name="Debelle F."/>
            <person name="Oldroyd G.E."/>
            <person name="Geurts R."/>
            <person name="Cannon S.B."/>
            <person name="Udvardi M.K."/>
            <person name="Benedito V.A."/>
            <person name="Mayer K.F."/>
            <person name="Gouzy J."/>
            <person name="Schoof H."/>
            <person name="Van de Peer Y."/>
            <person name="Proost S."/>
            <person name="Cook D.R."/>
            <person name="Meyers B.C."/>
            <person name="Spannagl M."/>
            <person name="Cheung F."/>
            <person name="De Mita S."/>
            <person name="Krishnakumar V."/>
            <person name="Gundlach H."/>
            <person name="Zhou S."/>
            <person name="Mudge J."/>
            <person name="Bharti A.K."/>
            <person name="Murray J.D."/>
            <person name="Naoumkina M.A."/>
            <person name="Rosen B."/>
            <person name="Silverstein K.A."/>
            <person name="Tang H."/>
            <person name="Rombauts S."/>
            <person name="Zhao P.X."/>
            <person name="Zhou P."/>
            <person name="Barbe V."/>
            <person name="Bardou P."/>
            <person name="Bechner M."/>
            <person name="Bellec A."/>
            <person name="Berger A."/>
            <person name="Berges H."/>
            <person name="Bidwell S."/>
            <person name="Bisseling T."/>
            <person name="Choisne N."/>
            <person name="Couloux A."/>
            <person name="Denny R."/>
            <person name="Deshpande S."/>
            <person name="Dai X."/>
            <person name="Doyle J.J."/>
            <person name="Dudez A.M."/>
            <person name="Farmer A.D."/>
            <person name="Fouteau S."/>
            <person name="Franken C."/>
            <person name="Gibelin C."/>
            <person name="Gish J."/>
            <person name="Goldstein S."/>
            <person name="Gonzalez A.J."/>
            <person name="Green P.J."/>
            <person name="Hallab A."/>
            <person name="Hartog M."/>
            <person name="Hua A."/>
            <person name="Humphray S.J."/>
            <person name="Jeong D.H."/>
            <person name="Jing Y."/>
            <person name="Jocker A."/>
            <person name="Kenton S.M."/>
            <person name="Kim D.J."/>
            <person name="Klee K."/>
            <person name="Lai H."/>
            <person name="Lang C."/>
            <person name="Lin S."/>
            <person name="Macmil S.L."/>
            <person name="Magdelenat G."/>
            <person name="Matthews L."/>
            <person name="McCorrison J."/>
            <person name="Monaghan E.L."/>
            <person name="Mun J.H."/>
            <person name="Najar F.Z."/>
            <person name="Nicholson C."/>
            <person name="Noirot C."/>
            <person name="O'Bleness M."/>
            <person name="Paule C.R."/>
            <person name="Poulain J."/>
            <person name="Prion F."/>
            <person name="Qin B."/>
            <person name="Qu C."/>
            <person name="Retzel E.F."/>
            <person name="Riddle C."/>
            <person name="Sallet E."/>
            <person name="Samain S."/>
            <person name="Samson N."/>
            <person name="Sanders I."/>
            <person name="Saurat O."/>
            <person name="Scarpelli C."/>
            <person name="Schiex T."/>
            <person name="Segurens B."/>
            <person name="Severin A.J."/>
            <person name="Sherrier D.J."/>
            <person name="Shi R."/>
            <person name="Sims S."/>
            <person name="Singer S.R."/>
            <person name="Sinharoy S."/>
            <person name="Sterck L."/>
            <person name="Viollet A."/>
            <person name="Wang B.B."/>
            <person name="Wang K."/>
            <person name="Wang M."/>
            <person name="Wang X."/>
            <person name="Warfsmann J."/>
            <person name="Weissenbach J."/>
            <person name="White D.D."/>
            <person name="White J.D."/>
            <person name="Wiley G.B."/>
            <person name="Wincker P."/>
            <person name="Xing Y."/>
            <person name="Yang L."/>
            <person name="Yao Z."/>
            <person name="Ying F."/>
            <person name="Zhai J."/>
            <person name="Zhou L."/>
            <person name="Zuber A."/>
            <person name="Denarie J."/>
            <person name="Dixon R.A."/>
            <person name="May G.D."/>
            <person name="Schwartz D.C."/>
            <person name="Rogers J."/>
            <person name="Quetier F."/>
            <person name="Town C.D."/>
            <person name="Roe B.A."/>
        </authorList>
    </citation>
    <scope>NUCLEOTIDE SEQUENCE [LARGE SCALE GENOMIC DNA]</scope>
    <source>
        <strain evidence="2">A17</strain>
        <strain evidence="4 5">cv. Jemalong A17</strain>
    </source>
</reference>
<gene>
    <name evidence="4" type="primary">25500387</name>
    <name evidence="2" type="ordered locus">MTR_8g015530</name>
    <name evidence="3" type="ORF">MtrunA17_Chr8g0341481</name>
</gene>
<dbReference type="InterPro" id="IPR002885">
    <property type="entry name" value="PPR_rpt"/>
</dbReference>
<evidence type="ECO:0000313" key="2">
    <source>
        <dbReference type="EMBL" id="KEH18274.1"/>
    </source>
</evidence>